<name>A0AA37U740_9RHOB</name>
<evidence type="ECO:0000313" key="2">
    <source>
        <dbReference type="EMBL" id="GLS86726.1"/>
    </source>
</evidence>
<evidence type="ECO:0000313" key="3">
    <source>
        <dbReference type="Proteomes" id="UP001157355"/>
    </source>
</evidence>
<dbReference type="EMBL" id="BSPP01000001">
    <property type="protein sequence ID" value="GLS85155.1"/>
    <property type="molecule type" value="Genomic_DNA"/>
</dbReference>
<gene>
    <name evidence="1" type="ORF">GCM10010873_01280</name>
    <name evidence="2" type="ORF">GCM10010873_17000</name>
</gene>
<comment type="caution">
    <text evidence="2">The sequence shown here is derived from an EMBL/GenBank/DDBJ whole genome shotgun (WGS) entry which is preliminary data.</text>
</comment>
<dbReference type="EMBL" id="BSPP01000006">
    <property type="protein sequence ID" value="GLS86726.1"/>
    <property type="molecule type" value="Genomic_DNA"/>
</dbReference>
<accession>A0AA37U740</accession>
<reference evidence="2" key="2">
    <citation type="submission" date="2023-01" db="EMBL/GenBank/DDBJ databases">
        <title>Draft genome sequence of Cypionkella aquatica strain NBRC 111766.</title>
        <authorList>
            <person name="Sun Q."/>
            <person name="Mori K."/>
        </authorList>
    </citation>
    <scope>NUCLEOTIDE SEQUENCE</scope>
    <source>
        <strain evidence="2">NBRC 111766</strain>
    </source>
</reference>
<reference evidence="2 3" key="1">
    <citation type="journal article" date="2014" name="Int. J. Syst. Evol. Microbiol.">
        <title>Complete genome sequence of Corynebacterium casei LMG S-19264T (=DSM 44701T), isolated from a smear-ripened cheese.</title>
        <authorList>
            <consortium name="US DOE Joint Genome Institute (JGI-PGF)"/>
            <person name="Walter F."/>
            <person name="Albersmeier A."/>
            <person name="Kalinowski J."/>
            <person name="Ruckert C."/>
        </authorList>
    </citation>
    <scope>NUCLEOTIDE SEQUENCE [LARGE SCALE GENOMIC DNA]</scope>
    <source>
        <strain evidence="2 3">NBRC 111766</strain>
    </source>
</reference>
<dbReference type="Proteomes" id="UP001157355">
    <property type="component" value="Unassembled WGS sequence"/>
</dbReference>
<organism evidence="2 3">
    <name type="scientific">Cypionkella aquatica</name>
    <dbReference type="NCBI Taxonomy" id="1756042"/>
    <lineage>
        <taxon>Bacteria</taxon>
        <taxon>Pseudomonadati</taxon>
        <taxon>Pseudomonadota</taxon>
        <taxon>Alphaproteobacteria</taxon>
        <taxon>Rhodobacterales</taxon>
        <taxon>Paracoccaceae</taxon>
        <taxon>Cypionkella</taxon>
    </lineage>
</organism>
<sequence>MSKLRWIRSLCIPTECPAQIVIAEKNTNTARPCKDGAKTTASTPSIAWALNQSDFTGSQTIRPSTADADATASTLSVEISASPNPLLPFAEIPYRKL</sequence>
<protein>
    <submittedName>
        <fullName evidence="2">Uncharacterized protein</fullName>
    </submittedName>
</protein>
<keyword evidence="3" id="KW-1185">Reference proteome</keyword>
<dbReference type="AlphaFoldDB" id="A0AA37U740"/>
<proteinExistence type="predicted"/>
<evidence type="ECO:0000313" key="1">
    <source>
        <dbReference type="EMBL" id="GLS85155.1"/>
    </source>
</evidence>